<proteinExistence type="predicted"/>
<dbReference type="OrthoDB" id="1716820at2759"/>
<keyword evidence="4" id="KW-1185">Reference proteome</keyword>
<dbReference type="Pfam" id="PF22936">
    <property type="entry name" value="Pol_BBD"/>
    <property type="match status" value="1"/>
</dbReference>
<organism evidence="3 4">
    <name type="scientific">Senna tora</name>
    <dbReference type="NCBI Taxonomy" id="362788"/>
    <lineage>
        <taxon>Eukaryota</taxon>
        <taxon>Viridiplantae</taxon>
        <taxon>Streptophyta</taxon>
        <taxon>Embryophyta</taxon>
        <taxon>Tracheophyta</taxon>
        <taxon>Spermatophyta</taxon>
        <taxon>Magnoliopsida</taxon>
        <taxon>eudicotyledons</taxon>
        <taxon>Gunneridae</taxon>
        <taxon>Pentapetalae</taxon>
        <taxon>rosids</taxon>
        <taxon>fabids</taxon>
        <taxon>Fabales</taxon>
        <taxon>Fabaceae</taxon>
        <taxon>Caesalpinioideae</taxon>
        <taxon>Cassia clade</taxon>
        <taxon>Senna</taxon>
    </lineage>
</organism>
<dbReference type="Proteomes" id="UP000634136">
    <property type="component" value="Unassembled WGS sequence"/>
</dbReference>
<dbReference type="Pfam" id="PF14223">
    <property type="entry name" value="Retrotran_gag_2"/>
    <property type="match status" value="1"/>
</dbReference>
<evidence type="ECO:0000259" key="2">
    <source>
        <dbReference type="Pfam" id="PF22936"/>
    </source>
</evidence>
<feature type="domain" description="Retrovirus-related Pol polyprotein from transposon TNT 1-94-like beta-barrel" evidence="2">
    <location>
        <begin position="164"/>
        <end position="216"/>
    </location>
</feature>
<evidence type="ECO:0000313" key="4">
    <source>
        <dbReference type="Proteomes" id="UP000634136"/>
    </source>
</evidence>
<keyword evidence="1" id="KW-0378">Hydrolase</keyword>
<evidence type="ECO:0000313" key="3">
    <source>
        <dbReference type="EMBL" id="KAF7808405.1"/>
    </source>
</evidence>
<name>A0A834SPS0_9FABA</name>
<protein>
    <submittedName>
        <fullName evidence="3">Retrovirus-related Pol polyprotein from transposon TNT 1-94</fullName>
    </submittedName>
</protein>
<dbReference type="InterPro" id="IPR039537">
    <property type="entry name" value="Retrotran_Ty1/copia-like"/>
</dbReference>
<sequence length="515" mass="59076">MNGTNYDDWYESLDMYLTALRYDLAMREAKPIDLIVESTDAEKTFHKQWHDSNILCLTVLKYTVDKTIRQSVLEKDTIVEYVKAISEKFKKFDKSKKAYYISLLNNVWYDGVSRVREHMMKMVNYYNKLKGLKLDLGESFLVYKILESLPTEGLKNRRSPSERERTVLGIQGSFAAVESIGTVVLNIPTGHDLVLKNVIYVPSSRRMLISNSMLDALSYSFWQGNSRTEIYYNTIVVGSAKVLNGLYCLNLNPISESPSIASVHTMIGHKRHRIDENSSMLWHRHLAKIRGGKANRSKNILDLIHTDISGPITPATLAIELKSSKSIKAIRSNRGGVYYGRYIESGRNAGPFVLFLKEHEFLWRDTHRTTAYILNLVLRKSVENSPHELFTGKKPIMKYLRVWSCKAEVRLYNPQLKKMDLKTISGYCPGSRGNKFYCPSHSTRVIEFDRAYYFENDLDSGSEAPRAIKHHNKDTHLLITSAASSFSDMPSTSQDNRNDNIAARSCRRTIRRTFC</sequence>
<dbReference type="AlphaFoldDB" id="A0A834SPS0"/>
<reference evidence="3" key="1">
    <citation type="submission" date="2020-09" db="EMBL/GenBank/DDBJ databases">
        <title>Genome-Enabled Discovery of Anthraquinone Biosynthesis in Senna tora.</title>
        <authorList>
            <person name="Kang S.-H."/>
            <person name="Pandey R.P."/>
            <person name="Lee C.-M."/>
            <person name="Sim J.-S."/>
            <person name="Jeong J.-T."/>
            <person name="Choi B.-S."/>
            <person name="Jung M."/>
            <person name="Ginzburg D."/>
            <person name="Zhao K."/>
            <person name="Won S.Y."/>
            <person name="Oh T.-J."/>
            <person name="Yu Y."/>
            <person name="Kim N.-H."/>
            <person name="Lee O.R."/>
            <person name="Lee T.-H."/>
            <person name="Bashyal P."/>
            <person name="Kim T.-S."/>
            <person name="Lee W.-H."/>
            <person name="Kawkins C."/>
            <person name="Kim C.-K."/>
            <person name="Kim J.S."/>
            <person name="Ahn B.O."/>
            <person name="Rhee S.Y."/>
            <person name="Sohng J.K."/>
        </authorList>
    </citation>
    <scope>NUCLEOTIDE SEQUENCE</scope>
    <source>
        <tissue evidence="3">Leaf</tissue>
    </source>
</reference>
<dbReference type="GO" id="GO:0008233">
    <property type="term" value="F:peptidase activity"/>
    <property type="evidence" value="ECO:0007669"/>
    <property type="project" value="UniProtKB-KW"/>
</dbReference>
<dbReference type="GO" id="GO:0006508">
    <property type="term" value="P:proteolysis"/>
    <property type="evidence" value="ECO:0007669"/>
    <property type="project" value="UniProtKB-KW"/>
</dbReference>
<accession>A0A834SPS0</accession>
<dbReference type="InterPro" id="IPR054722">
    <property type="entry name" value="PolX-like_BBD"/>
</dbReference>
<dbReference type="PANTHER" id="PTHR42648">
    <property type="entry name" value="TRANSPOSASE, PUTATIVE-RELATED"/>
    <property type="match status" value="1"/>
</dbReference>
<comment type="caution">
    <text evidence="3">The sequence shown here is derived from an EMBL/GenBank/DDBJ whole genome shotgun (WGS) entry which is preliminary data.</text>
</comment>
<gene>
    <name evidence="3" type="ORF">G2W53_035148</name>
</gene>
<dbReference type="PANTHER" id="PTHR42648:SF28">
    <property type="entry name" value="TRANSPOSON-ENCODED PROTEIN WITH RIBONUCLEASE H-LIKE AND RETROVIRUS ZINC FINGER-LIKE DOMAINS"/>
    <property type="match status" value="1"/>
</dbReference>
<dbReference type="EMBL" id="JAAIUW010000011">
    <property type="protein sequence ID" value="KAF7808405.1"/>
    <property type="molecule type" value="Genomic_DNA"/>
</dbReference>
<evidence type="ECO:0000256" key="1">
    <source>
        <dbReference type="ARBA" id="ARBA00022670"/>
    </source>
</evidence>
<keyword evidence="1" id="KW-0645">Protease</keyword>